<evidence type="ECO:0000313" key="3">
    <source>
        <dbReference type="Proteomes" id="UP000250434"/>
    </source>
</evidence>
<dbReference type="InterPro" id="IPR010998">
    <property type="entry name" value="Integrase_recombinase_N"/>
</dbReference>
<dbReference type="Gene3D" id="1.10.150.130">
    <property type="match status" value="1"/>
</dbReference>
<dbReference type="KEGG" id="aab:A4R43_12345"/>
<dbReference type="Proteomes" id="UP000250434">
    <property type="component" value="Chromosome"/>
</dbReference>
<dbReference type="AlphaFoldDB" id="A0A344L5B9"/>
<sequence>MAFAEKCGRDSWRVRYHRDDGSIGSISGFPSKTAAQDKAAEIKVDQRRGKFIDPEAGKLALGEWSVTWFDSIDVAPATLAQYESLTRNHILPRWGNTSLSGVSGLAVHTWGKKLRAQGYAQNTVNTIIKIMTMMLVDATDERLIPVNPIQPRRRGRRRHQKRREQVWATPEQVVMIALQAASLVGPWAAVLIITAAWTGLGGVNSVVCSASTLISMPVADRCAVVAAFGGGSAGVAPGLGAPESA</sequence>
<gene>
    <name evidence="2" type="ORF">A4R43_12345</name>
</gene>
<evidence type="ECO:0000313" key="2">
    <source>
        <dbReference type="EMBL" id="AXB43243.1"/>
    </source>
</evidence>
<dbReference type="RefSeq" id="WP_113692484.1">
    <property type="nucleotide sequence ID" value="NZ_CP015163.1"/>
</dbReference>
<evidence type="ECO:0000256" key="1">
    <source>
        <dbReference type="ARBA" id="ARBA00023125"/>
    </source>
</evidence>
<accession>A0A344L5B9</accession>
<dbReference type="GO" id="GO:0003677">
    <property type="term" value="F:DNA binding"/>
    <property type="evidence" value="ECO:0007669"/>
    <property type="project" value="UniProtKB-KW"/>
</dbReference>
<name>A0A344L5B9_9PSEU</name>
<protein>
    <recommendedName>
        <fullName evidence="4">Core-binding (CB) domain-containing protein</fullName>
    </recommendedName>
</protein>
<dbReference type="EMBL" id="CP015163">
    <property type="protein sequence ID" value="AXB43243.1"/>
    <property type="molecule type" value="Genomic_DNA"/>
</dbReference>
<evidence type="ECO:0008006" key="4">
    <source>
        <dbReference type="Google" id="ProtNLM"/>
    </source>
</evidence>
<keyword evidence="3" id="KW-1185">Reference proteome</keyword>
<keyword evidence="1" id="KW-0238">DNA-binding</keyword>
<dbReference type="SUPFAM" id="SSF56349">
    <property type="entry name" value="DNA breaking-rejoining enzymes"/>
    <property type="match status" value="1"/>
</dbReference>
<dbReference type="InterPro" id="IPR011010">
    <property type="entry name" value="DNA_brk_join_enz"/>
</dbReference>
<organism evidence="2 3">
    <name type="scientific">Amycolatopsis albispora</name>
    <dbReference type="NCBI Taxonomy" id="1804986"/>
    <lineage>
        <taxon>Bacteria</taxon>
        <taxon>Bacillati</taxon>
        <taxon>Actinomycetota</taxon>
        <taxon>Actinomycetes</taxon>
        <taxon>Pseudonocardiales</taxon>
        <taxon>Pseudonocardiaceae</taxon>
        <taxon>Amycolatopsis</taxon>
    </lineage>
</organism>
<reference evidence="2 3" key="1">
    <citation type="submission" date="2016-04" db="EMBL/GenBank/DDBJ databases">
        <title>Complete genome sequence and analysis of deep-sea sediment isolate, Amycolatopsis sp. WP1.</title>
        <authorList>
            <person name="Wang H."/>
            <person name="Chen S."/>
            <person name="Wu Q."/>
        </authorList>
    </citation>
    <scope>NUCLEOTIDE SEQUENCE [LARGE SCALE GENOMIC DNA]</scope>
    <source>
        <strain evidence="2 3">WP1</strain>
    </source>
</reference>
<proteinExistence type="predicted"/>
<dbReference type="OrthoDB" id="4529782at2"/>